<reference evidence="2 3" key="2">
    <citation type="submission" date="2018-11" db="EMBL/GenBank/DDBJ databases">
        <authorList>
            <consortium name="Pathogen Informatics"/>
        </authorList>
    </citation>
    <scope>NUCLEOTIDE SEQUENCE [LARGE SCALE GENOMIC DNA]</scope>
</reference>
<dbReference type="SUPFAM" id="SSF140482">
    <property type="entry name" value="MAST3 pre-PK domain-like"/>
    <property type="match status" value="1"/>
</dbReference>
<dbReference type="GO" id="GO:0005524">
    <property type="term" value="F:ATP binding"/>
    <property type="evidence" value="ECO:0007669"/>
    <property type="project" value="InterPro"/>
</dbReference>
<dbReference type="Gene3D" id="1.20.1480.20">
    <property type="entry name" value="MAST3 pre-PK domain-like"/>
    <property type="match status" value="1"/>
</dbReference>
<evidence type="ECO:0000313" key="4">
    <source>
        <dbReference type="WBParaSite" id="ASIM_0000868601-mRNA-1"/>
    </source>
</evidence>
<dbReference type="WBParaSite" id="ASIM_0000868601-mRNA-1">
    <property type="protein sequence ID" value="ASIM_0000868601-mRNA-1"/>
    <property type="gene ID" value="ASIM_0000868601"/>
</dbReference>
<protein>
    <submittedName>
        <fullName evidence="4">DUF1908 domain-containing protein</fullName>
    </submittedName>
</protein>
<dbReference type="GO" id="GO:0004674">
    <property type="term" value="F:protein serine/threonine kinase activity"/>
    <property type="evidence" value="ECO:0007669"/>
    <property type="project" value="InterPro"/>
</dbReference>
<feature type="domain" description="Microtubule-associated serine/threonine-protein kinase pre-PK" evidence="1">
    <location>
        <begin position="1"/>
        <end position="64"/>
    </location>
</feature>
<evidence type="ECO:0000313" key="3">
    <source>
        <dbReference type="Proteomes" id="UP000267096"/>
    </source>
</evidence>
<dbReference type="InterPro" id="IPR023142">
    <property type="entry name" value="MAST_pre-PK_dom_sf"/>
</dbReference>
<dbReference type="Proteomes" id="UP000267096">
    <property type="component" value="Unassembled WGS sequence"/>
</dbReference>
<dbReference type="GO" id="GO:0000287">
    <property type="term" value="F:magnesium ion binding"/>
    <property type="evidence" value="ECO:0007669"/>
    <property type="project" value="InterPro"/>
</dbReference>
<evidence type="ECO:0000259" key="1">
    <source>
        <dbReference type="Pfam" id="PF08926"/>
    </source>
</evidence>
<gene>
    <name evidence="2" type="ORF">ASIM_LOCUS8440</name>
</gene>
<keyword evidence="3" id="KW-1185">Reference proteome</keyword>
<dbReference type="AlphaFoldDB" id="A0A0M3JM04"/>
<organism evidence="4">
    <name type="scientific">Anisakis simplex</name>
    <name type="common">Herring worm</name>
    <dbReference type="NCBI Taxonomy" id="6269"/>
    <lineage>
        <taxon>Eukaryota</taxon>
        <taxon>Metazoa</taxon>
        <taxon>Ecdysozoa</taxon>
        <taxon>Nematoda</taxon>
        <taxon>Chromadorea</taxon>
        <taxon>Rhabditida</taxon>
        <taxon>Spirurina</taxon>
        <taxon>Ascaridomorpha</taxon>
        <taxon>Ascaridoidea</taxon>
        <taxon>Anisakidae</taxon>
        <taxon>Anisakis</taxon>
        <taxon>Anisakis simplex complex</taxon>
    </lineage>
</organism>
<dbReference type="OrthoDB" id="10070999at2759"/>
<reference evidence="4" key="1">
    <citation type="submission" date="2017-02" db="UniProtKB">
        <authorList>
            <consortium name="WormBaseParasite"/>
        </authorList>
    </citation>
    <scope>IDENTIFICATION</scope>
</reference>
<dbReference type="InterPro" id="IPR015022">
    <property type="entry name" value="MAST_pre-PK_dom"/>
</dbReference>
<sequence length="65" mass="7466">MSQRLEETLSEARDKTAPECCSYLSKLVTALLMIVSRPARLLECLEFDPDEFYHMLEEAEGAVRE</sequence>
<dbReference type="EMBL" id="UYRR01022900">
    <property type="protein sequence ID" value="VDK31972.1"/>
    <property type="molecule type" value="Genomic_DNA"/>
</dbReference>
<name>A0A0M3JM04_ANISI</name>
<proteinExistence type="predicted"/>
<accession>A0A0M3JM04</accession>
<dbReference type="Pfam" id="PF08926">
    <property type="entry name" value="DUF1908"/>
    <property type="match status" value="1"/>
</dbReference>
<evidence type="ECO:0000313" key="2">
    <source>
        <dbReference type="EMBL" id="VDK31972.1"/>
    </source>
</evidence>